<gene>
    <name evidence="3" type="ORF">J8C05_14415</name>
</gene>
<protein>
    <recommendedName>
        <fullName evidence="5">Tetratricopeptide repeat protein</fullName>
    </recommendedName>
</protein>
<sequence>MNHKKRPSRLWVCLVFLAFPALTLSGQPSVSGKNLASERLRQTVKQKTRRQTAGIGHPMRPVGRAECFSLNHPSCKGVAPPHNWRSSDNPPQDPAQNTPPSDAWAPQYEPLLKQGMEALWRNEPDKAERLLTKAADLEPSGPYAFSLLGLCSLYWKQEVAVAEFYMREAIKLGGSAVFRVFHDHDGLFVRICTGYLYISADGMEFRADDAQHSFTADHGSIREFLPNEFVGSEYAAFHVKLRDSQKKTKNYNFAPWTNRYNETDLALRVYRFATRIQPATP</sequence>
<feature type="region of interest" description="Disordered" evidence="1">
    <location>
        <begin position="79"/>
        <end position="104"/>
    </location>
</feature>
<evidence type="ECO:0000313" key="4">
    <source>
        <dbReference type="Proteomes" id="UP000677668"/>
    </source>
</evidence>
<dbReference type="SUPFAM" id="SSF48452">
    <property type="entry name" value="TPR-like"/>
    <property type="match status" value="1"/>
</dbReference>
<evidence type="ECO:0000256" key="2">
    <source>
        <dbReference type="SAM" id="SignalP"/>
    </source>
</evidence>
<dbReference type="EMBL" id="CP072643">
    <property type="protein sequence ID" value="QUV95210.1"/>
    <property type="molecule type" value="Genomic_DNA"/>
</dbReference>
<keyword evidence="2" id="KW-0732">Signal</keyword>
<organism evidence="3 4">
    <name type="scientific">Chloracidobacterium sp. N</name>
    <dbReference type="NCBI Taxonomy" id="2821540"/>
    <lineage>
        <taxon>Bacteria</taxon>
        <taxon>Pseudomonadati</taxon>
        <taxon>Acidobacteriota</taxon>
        <taxon>Terriglobia</taxon>
        <taxon>Terriglobales</taxon>
        <taxon>Acidobacteriaceae</taxon>
        <taxon>Chloracidobacterium</taxon>
        <taxon>Chloracidobacterium aggregatum</taxon>
    </lineage>
</organism>
<feature type="compositionally biased region" description="Polar residues" evidence="1">
    <location>
        <begin position="84"/>
        <end position="100"/>
    </location>
</feature>
<dbReference type="InterPro" id="IPR011990">
    <property type="entry name" value="TPR-like_helical_dom_sf"/>
</dbReference>
<dbReference type="Proteomes" id="UP000677668">
    <property type="component" value="Chromosome 2"/>
</dbReference>
<reference evidence="3 4" key="1">
    <citation type="submission" date="2021-03" db="EMBL/GenBank/DDBJ databases">
        <title>Genomic and phenotypic characterization of Chloracidobacterium isolates provides evidence for multiple species.</title>
        <authorList>
            <person name="Saini M.K."/>
            <person name="Costas A.M.G."/>
            <person name="Tank M."/>
            <person name="Bryant D.A."/>
        </authorList>
    </citation>
    <scope>NUCLEOTIDE SEQUENCE [LARGE SCALE GENOMIC DNA]</scope>
    <source>
        <strain evidence="3 4">N</strain>
    </source>
</reference>
<evidence type="ECO:0000256" key="1">
    <source>
        <dbReference type="SAM" id="MobiDB-lite"/>
    </source>
</evidence>
<accession>A0ABX8B3J6</accession>
<evidence type="ECO:0000313" key="3">
    <source>
        <dbReference type="EMBL" id="QUV95210.1"/>
    </source>
</evidence>
<name>A0ABX8B3J6_9BACT</name>
<dbReference type="RefSeq" id="WP_211423446.1">
    <property type="nucleotide sequence ID" value="NZ_CP072643.1"/>
</dbReference>
<feature type="signal peptide" evidence="2">
    <location>
        <begin position="1"/>
        <end position="23"/>
    </location>
</feature>
<keyword evidence="4" id="KW-1185">Reference proteome</keyword>
<feature type="chain" id="PRO_5045304939" description="Tetratricopeptide repeat protein" evidence="2">
    <location>
        <begin position="24"/>
        <end position="281"/>
    </location>
</feature>
<proteinExistence type="predicted"/>
<feature type="region of interest" description="Disordered" evidence="1">
    <location>
        <begin position="40"/>
        <end position="60"/>
    </location>
</feature>
<evidence type="ECO:0008006" key="5">
    <source>
        <dbReference type="Google" id="ProtNLM"/>
    </source>
</evidence>